<proteinExistence type="predicted"/>
<organism evidence="1 2">
    <name type="scientific">Macroventuria anomochaeta</name>
    <dbReference type="NCBI Taxonomy" id="301207"/>
    <lineage>
        <taxon>Eukaryota</taxon>
        <taxon>Fungi</taxon>
        <taxon>Dikarya</taxon>
        <taxon>Ascomycota</taxon>
        <taxon>Pezizomycotina</taxon>
        <taxon>Dothideomycetes</taxon>
        <taxon>Pleosporomycetidae</taxon>
        <taxon>Pleosporales</taxon>
        <taxon>Pleosporineae</taxon>
        <taxon>Didymellaceae</taxon>
        <taxon>Macroventuria</taxon>
    </lineage>
</organism>
<keyword evidence="2" id="KW-1185">Reference proteome</keyword>
<dbReference type="Proteomes" id="UP000799754">
    <property type="component" value="Unassembled WGS sequence"/>
</dbReference>
<reference evidence="1" key="1">
    <citation type="journal article" date="2020" name="Stud. Mycol.">
        <title>101 Dothideomycetes genomes: a test case for predicting lifestyles and emergence of pathogens.</title>
        <authorList>
            <person name="Haridas S."/>
            <person name="Albert R."/>
            <person name="Binder M."/>
            <person name="Bloem J."/>
            <person name="Labutti K."/>
            <person name="Salamov A."/>
            <person name="Andreopoulos B."/>
            <person name="Baker S."/>
            <person name="Barry K."/>
            <person name="Bills G."/>
            <person name="Bluhm B."/>
            <person name="Cannon C."/>
            <person name="Castanera R."/>
            <person name="Culley D."/>
            <person name="Daum C."/>
            <person name="Ezra D."/>
            <person name="Gonzalez J."/>
            <person name="Henrissat B."/>
            <person name="Kuo A."/>
            <person name="Liang C."/>
            <person name="Lipzen A."/>
            <person name="Lutzoni F."/>
            <person name="Magnuson J."/>
            <person name="Mondo S."/>
            <person name="Nolan M."/>
            <person name="Ohm R."/>
            <person name="Pangilinan J."/>
            <person name="Park H.-J."/>
            <person name="Ramirez L."/>
            <person name="Alfaro M."/>
            <person name="Sun H."/>
            <person name="Tritt A."/>
            <person name="Yoshinaga Y."/>
            <person name="Zwiers L.-H."/>
            <person name="Turgeon B."/>
            <person name="Goodwin S."/>
            <person name="Spatafora J."/>
            <person name="Crous P."/>
            <person name="Grigoriev I."/>
        </authorList>
    </citation>
    <scope>NUCLEOTIDE SEQUENCE</scope>
    <source>
        <strain evidence="1">CBS 525.71</strain>
    </source>
</reference>
<evidence type="ECO:0000313" key="2">
    <source>
        <dbReference type="Proteomes" id="UP000799754"/>
    </source>
</evidence>
<sequence length="172" mass="19116">MPCSLTQFQRLDVQTLITSQRPLLHIDHGIVYHFDEVSHRGCLPPHEIHPLLEKSTGPVQMLLFESRFRAAMCDSCLDEEAATIEAASNDVIAPPLKMGTQHPLLQLLDSTNGSTPVSHDSVQLHNYEHQSHDRCTKMCSFQRRPLRSAGLGIGTALADSSSRQAFQECTIT</sequence>
<comment type="caution">
    <text evidence="1">The sequence shown here is derived from an EMBL/GenBank/DDBJ whole genome shotgun (WGS) entry which is preliminary data.</text>
</comment>
<gene>
    <name evidence="1" type="ORF">BU25DRAFT_421283</name>
</gene>
<accession>A0ACB6S197</accession>
<dbReference type="EMBL" id="MU006715">
    <property type="protein sequence ID" value="KAF2627737.1"/>
    <property type="molecule type" value="Genomic_DNA"/>
</dbReference>
<evidence type="ECO:0000313" key="1">
    <source>
        <dbReference type="EMBL" id="KAF2627737.1"/>
    </source>
</evidence>
<protein>
    <submittedName>
        <fullName evidence="1">Uncharacterized protein</fullName>
    </submittedName>
</protein>
<name>A0ACB6S197_9PLEO</name>